<evidence type="ECO:0000313" key="2">
    <source>
        <dbReference type="Proteomes" id="UP000009168"/>
    </source>
</evidence>
<organism evidence="1 2">
    <name type="scientific">Tetrahymena thermophila (strain SB210)</name>
    <dbReference type="NCBI Taxonomy" id="312017"/>
    <lineage>
        <taxon>Eukaryota</taxon>
        <taxon>Sar</taxon>
        <taxon>Alveolata</taxon>
        <taxon>Ciliophora</taxon>
        <taxon>Intramacronucleata</taxon>
        <taxon>Oligohymenophorea</taxon>
        <taxon>Hymenostomatida</taxon>
        <taxon>Tetrahymenina</taxon>
        <taxon>Tetrahymenidae</taxon>
        <taxon>Tetrahymena</taxon>
    </lineage>
</organism>
<proteinExistence type="predicted"/>
<reference evidence="2" key="1">
    <citation type="journal article" date="2006" name="PLoS Biol.">
        <title>Macronuclear genome sequence of the ciliate Tetrahymena thermophila, a model eukaryote.</title>
        <authorList>
            <person name="Eisen J.A."/>
            <person name="Coyne R.S."/>
            <person name="Wu M."/>
            <person name="Wu D."/>
            <person name="Thiagarajan M."/>
            <person name="Wortman J.R."/>
            <person name="Badger J.H."/>
            <person name="Ren Q."/>
            <person name="Amedeo P."/>
            <person name="Jones K.M."/>
            <person name="Tallon L.J."/>
            <person name="Delcher A.L."/>
            <person name="Salzberg S.L."/>
            <person name="Silva J.C."/>
            <person name="Haas B.J."/>
            <person name="Majoros W.H."/>
            <person name="Farzad M."/>
            <person name="Carlton J.M."/>
            <person name="Smith R.K. Jr."/>
            <person name="Garg J."/>
            <person name="Pearlman R.E."/>
            <person name="Karrer K.M."/>
            <person name="Sun L."/>
            <person name="Manning G."/>
            <person name="Elde N.C."/>
            <person name="Turkewitz A.P."/>
            <person name="Asai D.J."/>
            <person name="Wilkes D.E."/>
            <person name="Wang Y."/>
            <person name="Cai H."/>
            <person name="Collins K."/>
            <person name="Stewart B.A."/>
            <person name="Lee S.R."/>
            <person name="Wilamowska K."/>
            <person name="Weinberg Z."/>
            <person name="Ruzzo W.L."/>
            <person name="Wloga D."/>
            <person name="Gaertig J."/>
            <person name="Frankel J."/>
            <person name="Tsao C.-C."/>
            <person name="Gorovsky M.A."/>
            <person name="Keeling P.J."/>
            <person name="Waller R.F."/>
            <person name="Patron N.J."/>
            <person name="Cherry J.M."/>
            <person name="Stover N.A."/>
            <person name="Krieger C.J."/>
            <person name="del Toro C."/>
            <person name="Ryder H.F."/>
            <person name="Williamson S.C."/>
            <person name="Barbeau R.A."/>
            <person name="Hamilton E.P."/>
            <person name="Orias E."/>
        </authorList>
    </citation>
    <scope>NUCLEOTIDE SEQUENCE [LARGE SCALE GENOMIC DNA]</scope>
    <source>
        <strain evidence="2">SB210</strain>
    </source>
</reference>
<dbReference type="EMBL" id="GG662841">
    <property type="protein sequence ID" value="EWS76243.1"/>
    <property type="molecule type" value="Genomic_DNA"/>
</dbReference>
<dbReference type="GeneID" id="24440767"/>
<dbReference type="InParanoid" id="W7XGS2"/>
<keyword evidence="1" id="KW-0812">Transmembrane</keyword>
<dbReference type="KEGG" id="tet:TTHERM_000810481"/>
<dbReference type="Proteomes" id="UP000009168">
    <property type="component" value="Unassembled WGS sequence"/>
</dbReference>
<gene>
    <name evidence="1" type="ORF">TTHERM_000810481</name>
</gene>
<dbReference type="AlphaFoldDB" id="W7XGS2"/>
<keyword evidence="2" id="KW-1185">Reference proteome</keyword>
<evidence type="ECO:0000313" key="1">
    <source>
        <dbReference type="EMBL" id="EWS76243.1"/>
    </source>
</evidence>
<sequence length="181" mass="21279">MIQLSMNQDQNYNIIFNLQIHFLSNTHFLKELLTDSIQQLNQDTVSKNYLANLENTFLQGNPHKLLSCFAAYQYCFKYTFPFESENFGNKLETTCKIIQLFGLKIIYAFSLNPLFVNYFDYSSPRHYIYYVDQSHYRETLIYYNINQTSLLYYQVLVQLALLGIKIGWSSSSNSTSNQSLI</sequence>
<keyword evidence="1" id="KW-0472">Membrane</keyword>
<protein>
    <submittedName>
        <fullName evidence="1">Transmembrane protein, putative</fullName>
    </submittedName>
</protein>
<name>W7XGS2_TETTS</name>
<accession>W7XGS2</accession>
<dbReference type="RefSeq" id="XP_012651202.1">
    <property type="nucleotide sequence ID" value="XM_012795748.1"/>
</dbReference>